<dbReference type="EMBL" id="ML143503">
    <property type="protein sequence ID" value="TBU23516.1"/>
    <property type="molecule type" value="Genomic_DNA"/>
</dbReference>
<reference evidence="2" key="1">
    <citation type="submission" date="2019-01" db="EMBL/GenBank/DDBJ databases">
        <title>Draft genome sequences of three monokaryotic isolates of the white-rot basidiomycete fungus Dichomitus squalens.</title>
        <authorList>
            <consortium name="DOE Joint Genome Institute"/>
            <person name="Lopez S.C."/>
            <person name="Andreopoulos B."/>
            <person name="Pangilinan J."/>
            <person name="Lipzen A."/>
            <person name="Riley R."/>
            <person name="Ahrendt S."/>
            <person name="Ng V."/>
            <person name="Barry K."/>
            <person name="Daum C."/>
            <person name="Grigoriev I.V."/>
            <person name="Hilden K.S."/>
            <person name="Makela M.R."/>
            <person name="de Vries R.P."/>
        </authorList>
    </citation>
    <scope>NUCLEOTIDE SEQUENCE [LARGE SCALE GENOMIC DNA]</scope>
    <source>
        <strain evidence="2">OM18370.1</strain>
    </source>
</reference>
<organism evidence="2">
    <name type="scientific">Dichomitus squalens</name>
    <dbReference type="NCBI Taxonomy" id="114155"/>
    <lineage>
        <taxon>Eukaryota</taxon>
        <taxon>Fungi</taxon>
        <taxon>Dikarya</taxon>
        <taxon>Basidiomycota</taxon>
        <taxon>Agaricomycotina</taxon>
        <taxon>Agaricomycetes</taxon>
        <taxon>Polyporales</taxon>
        <taxon>Polyporaceae</taxon>
        <taxon>Dichomitus</taxon>
    </lineage>
</organism>
<name>A0A4Q9MCI7_9APHY</name>
<gene>
    <name evidence="2" type="ORF">BD311DRAFT_73120</name>
</gene>
<proteinExistence type="predicted"/>
<feature type="transmembrane region" description="Helical" evidence="1">
    <location>
        <begin position="20"/>
        <end position="40"/>
    </location>
</feature>
<dbReference type="AlphaFoldDB" id="A0A4Q9MCI7"/>
<protein>
    <submittedName>
        <fullName evidence="2">Uncharacterized protein</fullName>
    </submittedName>
</protein>
<evidence type="ECO:0000256" key="1">
    <source>
        <dbReference type="SAM" id="Phobius"/>
    </source>
</evidence>
<keyword evidence="1" id="KW-1133">Transmembrane helix</keyword>
<keyword evidence="1" id="KW-0472">Membrane</keyword>
<accession>A0A4Q9MCI7</accession>
<dbReference type="Proteomes" id="UP000292957">
    <property type="component" value="Unassembled WGS sequence"/>
</dbReference>
<sequence>MYNIPHPVSRNVYLFAVHAYSFQSLIIPVYMLSLVGTAFWRPPRVTLYGTEEKAGIKTENGRGYCGRQLSKRKRGNQCNPLRYRKDHKT</sequence>
<keyword evidence="1" id="KW-0812">Transmembrane</keyword>
<evidence type="ECO:0000313" key="2">
    <source>
        <dbReference type="EMBL" id="TBU23516.1"/>
    </source>
</evidence>